<keyword evidence="2" id="KW-1185">Reference proteome</keyword>
<comment type="caution">
    <text evidence="1">The sequence shown here is derived from an EMBL/GenBank/DDBJ whole genome shotgun (WGS) entry which is preliminary data.</text>
</comment>
<dbReference type="Proteomes" id="UP000708208">
    <property type="component" value="Unassembled WGS sequence"/>
</dbReference>
<name>A0A8J2P075_9HEXA</name>
<evidence type="ECO:0000313" key="1">
    <source>
        <dbReference type="EMBL" id="CAG7720810.1"/>
    </source>
</evidence>
<dbReference type="AlphaFoldDB" id="A0A8J2P075"/>
<gene>
    <name evidence="1" type="ORF">AFUS01_LOCUS10065</name>
</gene>
<evidence type="ECO:0000313" key="2">
    <source>
        <dbReference type="Proteomes" id="UP000708208"/>
    </source>
</evidence>
<reference evidence="1" key="1">
    <citation type="submission" date="2021-06" db="EMBL/GenBank/DDBJ databases">
        <authorList>
            <person name="Hodson N. C."/>
            <person name="Mongue J. A."/>
            <person name="Jaron S. K."/>
        </authorList>
    </citation>
    <scope>NUCLEOTIDE SEQUENCE</scope>
</reference>
<proteinExistence type="predicted"/>
<accession>A0A8J2P075</accession>
<feature type="non-terminal residue" evidence="1">
    <location>
        <position position="1"/>
    </location>
</feature>
<organism evidence="1 2">
    <name type="scientific">Allacma fusca</name>
    <dbReference type="NCBI Taxonomy" id="39272"/>
    <lineage>
        <taxon>Eukaryota</taxon>
        <taxon>Metazoa</taxon>
        <taxon>Ecdysozoa</taxon>
        <taxon>Arthropoda</taxon>
        <taxon>Hexapoda</taxon>
        <taxon>Collembola</taxon>
        <taxon>Symphypleona</taxon>
        <taxon>Sminthuridae</taxon>
        <taxon>Allacma</taxon>
    </lineage>
</organism>
<dbReference type="EMBL" id="CAJVCH010073955">
    <property type="protein sequence ID" value="CAG7720810.1"/>
    <property type="molecule type" value="Genomic_DNA"/>
</dbReference>
<protein>
    <submittedName>
        <fullName evidence="1">Uncharacterized protein</fullName>
    </submittedName>
</protein>
<sequence>VELVWDTRRTSGISLWRLWNMTRI</sequence>